<reference evidence="2" key="1">
    <citation type="journal article" date="2016" name="Sci. Rep.">
        <title>Molecular characterization of firefly nuptial gifts: a multi-omics approach sheds light on postcopulatory sexual selection.</title>
        <authorList>
            <person name="Al-Wathiqui N."/>
            <person name="Fallon T.R."/>
            <person name="South A."/>
            <person name="Weng J.K."/>
            <person name="Lewis S.M."/>
        </authorList>
    </citation>
    <scope>NUCLEOTIDE SEQUENCE</scope>
</reference>
<sequence length="122" mass="14068">MFGFLLDFFTNSEYTDILLTYWNNLVSYLSDSLNLISESQSVLTIFDSFQLQSLYFDQFQRKLLKGFCIALIINIILIGIAWKIFGKGICERFMKPATSKAIDELKASVSKLKLPKEHTPRI</sequence>
<evidence type="ECO:0000256" key="1">
    <source>
        <dbReference type="SAM" id="Phobius"/>
    </source>
</evidence>
<dbReference type="EMBL" id="GEZM01045481">
    <property type="protein sequence ID" value="JAV77789.1"/>
    <property type="molecule type" value="Transcribed_RNA"/>
</dbReference>
<dbReference type="AlphaFoldDB" id="A0A1Y1M1M3"/>
<feature type="transmembrane region" description="Helical" evidence="1">
    <location>
        <begin position="63"/>
        <end position="85"/>
    </location>
</feature>
<keyword evidence="1" id="KW-0812">Transmembrane</keyword>
<organism evidence="2">
    <name type="scientific">Photinus pyralis</name>
    <name type="common">Common eastern firefly</name>
    <name type="synonym">Lampyris pyralis</name>
    <dbReference type="NCBI Taxonomy" id="7054"/>
    <lineage>
        <taxon>Eukaryota</taxon>
        <taxon>Metazoa</taxon>
        <taxon>Ecdysozoa</taxon>
        <taxon>Arthropoda</taxon>
        <taxon>Hexapoda</taxon>
        <taxon>Insecta</taxon>
        <taxon>Pterygota</taxon>
        <taxon>Neoptera</taxon>
        <taxon>Endopterygota</taxon>
        <taxon>Coleoptera</taxon>
        <taxon>Polyphaga</taxon>
        <taxon>Elateriformia</taxon>
        <taxon>Elateroidea</taxon>
        <taxon>Lampyridae</taxon>
        <taxon>Lampyrinae</taxon>
        <taxon>Photinus</taxon>
    </lineage>
</organism>
<accession>A0A1Y1M1M3</accession>
<evidence type="ECO:0000313" key="2">
    <source>
        <dbReference type="EMBL" id="JAV77786.1"/>
    </source>
</evidence>
<keyword evidence="1" id="KW-0472">Membrane</keyword>
<protein>
    <submittedName>
        <fullName evidence="2">Uncharacterized protein</fullName>
    </submittedName>
</protein>
<keyword evidence="1" id="KW-1133">Transmembrane helix</keyword>
<dbReference type="EMBL" id="GEZM01045482">
    <property type="protein sequence ID" value="JAV77786.1"/>
    <property type="molecule type" value="Transcribed_RNA"/>
</dbReference>
<name>A0A1Y1M1M3_PHOPY</name>
<proteinExistence type="predicted"/>